<evidence type="ECO:0000313" key="5">
    <source>
        <dbReference type="EMBL" id="CAD8185134.1"/>
    </source>
</evidence>
<dbReference type="EMBL" id="CAJJDO010000084">
    <property type="protein sequence ID" value="CAD8185134.1"/>
    <property type="molecule type" value="Genomic_DNA"/>
</dbReference>
<dbReference type="Proteomes" id="UP000689195">
    <property type="component" value="Unassembled WGS sequence"/>
</dbReference>
<dbReference type="SMART" id="SM01190">
    <property type="entry name" value="EMP24_GP25L"/>
    <property type="match status" value="1"/>
</dbReference>
<keyword evidence="1 3" id="KW-0812">Transmembrane</keyword>
<name>A0A8S1W4W9_9CILI</name>
<dbReference type="GO" id="GO:0016020">
    <property type="term" value="C:membrane"/>
    <property type="evidence" value="ECO:0007669"/>
    <property type="project" value="UniProtKB-SubCell"/>
</dbReference>
<comment type="subcellular location">
    <subcellularLocation>
        <location evidence="1">Membrane</location>
        <topology evidence="1">Single-pass type I membrane protein</topology>
    </subcellularLocation>
</comment>
<accession>A0A8S1W4W9</accession>
<dbReference type="OrthoDB" id="759142at2759"/>
<evidence type="ECO:0000313" key="6">
    <source>
        <dbReference type="Proteomes" id="UP000689195"/>
    </source>
</evidence>
<evidence type="ECO:0000256" key="1">
    <source>
        <dbReference type="RuleBase" id="RU003827"/>
    </source>
</evidence>
<protein>
    <recommendedName>
        <fullName evidence="4">GOLD domain-containing protein</fullName>
    </recommendedName>
</protein>
<organism evidence="5 6">
    <name type="scientific">Paramecium pentaurelia</name>
    <dbReference type="NCBI Taxonomy" id="43138"/>
    <lineage>
        <taxon>Eukaryota</taxon>
        <taxon>Sar</taxon>
        <taxon>Alveolata</taxon>
        <taxon>Ciliophora</taxon>
        <taxon>Intramacronucleata</taxon>
        <taxon>Oligohymenophorea</taxon>
        <taxon>Peniculida</taxon>
        <taxon>Parameciidae</taxon>
        <taxon>Paramecium</taxon>
    </lineage>
</organism>
<keyword evidence="2" id="KW-0175">Coiled coil</keyword>
<comment type="caution">
    <text evidence="5">The sequence shown here is derived from an EMBL/GenBank/DDBJ whole genome shotgun (WGS) entry which is preliminary data.</text>
</comment>
<dbReference type="Pfam" id="PF01105">
    <property type="entry name" value="EMP24_GP25L"/>
    <property type="match status" value="1"/>
</dbReference>
<evidence type="ECO:0000259" key="4">
    <source>
        <dbReference type="PROSITE" id="PS50866"/>
    </source>
</evidence>
<dbReference type="InterPro" id="IPR009038">
    <property type="entry name" value="GOLD_dom"/>
</dbReference>
<dbReference type="PROSITE" id="PS50866">
    <property type="entry name" value="GOLD"/>
    <property type="match status" value="1"/>
</dbReference>
<evidence type="ECO:0000256" key="3">
    <source>
        <dbReference type="SAM" id="Phobius"/>
    </source>
</evidence>
<feature type="domain" description="GOLD" evidence="4">
    <location>
        <begin position="26"/>
        <end position="110"/>
    </location>
</feature>
<comment type="similarity">
    <text evidence="1">Belongs to the EMP24/GP25L family.</text>
</comment>
<keyword evidence="3" id="KW-0472">Membrane</keyword>
<keyword evidence="3" id="KW-1133">Transmembrane helix</keyword>
<feature type="coiled-coil region" evidence="2">
    <location>
        <begin position="120"/>
        <end position="154"/>
    </location>
</feature>
<keyword evidence="6" id="KW-1185">Reference proteome</keyword>
<gene>
    <name evidence="5" type="ORF">PPENT_87.1.T0840182</name>
</gene>
<dbReference type="AlphaFoldDB" id="A0A8S1W4W9"/>
<feature type="transmembrane region" description="Helical" evidence="3">
    <location>
        <begin position="166"/>
        <end position="188"/>
    </location>
</feature>
<proteinExistence type="inferred from homology"/>
<reference evidence="5" key="1">
    <citation type="submission" date="2021-01" db="EMBL/GenBank/DDBJ databases">
        <authorList>
            <consortium name="Genoscope - CEA"/>
            <person name="William W."/>
        </authorList>
    </citation>
    <scope>NUCLEOTIDE SEQUENCE</scope>
</reference>
<sequence length="198" mass="22938">MILELIFLFTGVQSITLKFKVPPGQQQCIKDSVSQNTLIYGNYDTTSSLYTFTLSIINQQDQESIIIEYSNDINQQFHYVMEESGEISICFEVDDYSDITTFNLFYESGAEIYDQDLLAKKQHVLNLNETLETMEQLQQDISREQLLIVDRENKRKYSFTDIQTKIIGFAGITFGLLIIVATCQVIYVRRFVVYKKLA</sequence>
<evidence type="ECO:0000256" key="2">
    <source>
        <dbReference type="SAM" id="Coils"/>
    </source>
</evidence>